<dbReference type="Gene3D" id="1.20.1250.20">
    <property type="entry name" value="MFS general substrate transporter like domains"/>
    <property type="match status" value="2"/>
</dbReference>
<feature type="transmembrane region" description="Helical" evidence="6">
    <location>
        <begin position="292"/>
        <end position="310"/>
    </location>
</feature>
<feature type="transmembrane region" description="Helical" evidence="6">
    <location>
        <begin position="41"/>
        <end position="65"/>
    </location>
</feature>
<evidence type="ECO:0000256" key="4">
    <source>
        <dbReference type="ARBA" id="ARBA00022989"/>
    </source>
</evidence>
<dbReference type="OrthoDB" id="9795150at2"/>
<dbReference type="GO" id="GO:0005886">
    <property type="term" value="C:plasma membrane"/>
    <property type="evidence" value="ECO:0007669"/>
    <property type="project" value="UniProtKB-SubCell"/>
</dbReference>
<feature type="transmembrane region" description="Helical" evidence="6">
    <location>
        <begin position="399"/>
        <end position="418"/>
    </location>
</feature>
<feature type="transmembrane region" description="Helical" evidence="6">
    <location>
        <begin position="220"/>
        <end position="245"/>
    </location>
</feature>
<feature type="transmembrane region" description="Helical" evidence="6">
    <location>
        <begin position="77"/>
        <end position="99"/>
    </location>
</feature>
<feature type="transmembrane region" description="Helical" evidence="6">
    <location>
        <begin position="105"/>
        <end position="127"/>
    </location>
</feature>
<evidence type="ECO:0000256" key="1">
    <source>
        <dbReference type="ARBA" id="ARBA00004429"/>
    </source>
</evidence>
<dbReference type="GO" id="GO:0022857">
    <property type="term" value="F:transmembrane transporter activity"/>
    <property type="evidence" value="ECO:0007669"/>
    <property type="project" value="InterPro"/>
</dbReference>
<feature type="domain" description="Major facilitator superfamily (MFS) profile" evidence="7">
    <location>
        <begin position="8"/>
        <end position="449"/>
    </location>
</feature>
<protein>
    <submittedName>
        <fullName evidence="8">FHS family L-fucose permease-like MFS transporter</fullName>
    </submittedName>
</protein>
<dbReference type="InterPro" id="IPR036259">
    <property type="entry name" value="MFS_trans_sf"/>
</dbReference>
<dbReference type="PANTHER" id="PTHR43702:SF3">
    <property type="entry name" value="PROTEIN TSGA"/>
    <property type="match status" value="1"/>
</dbReference>
<feature type="transmembrane region" description="Helical" evidence="6">
    <location>
        <begin position="424"/>
        <end position="444"/>
    </location>
</feature>
<feature type="transmembrane region" description="Helical" evidence="6">
    <location>
        <begin position="316"/>
        <end position="334"/>
    </location>
</feature>
<dbReference type="InterPro" id="IPR011701">
    <property type="entry name" value="MFS"/>
</dbReference>
<dbReference type="InterPro" id="IPR020846">
    <property type="entry name" value="MFS_dom"/>
</dbReference>
<dbReference type="PANTHER" id="PTHR43702">
    <property type="entry name" value="L-FUCOSE-PROTON SYMPORTER"/>
    <property type="match status" value="1"/>
</dbReference>
<dbReference type="Pfam" id="PF07690">
    <property type="entry name" value="MFS_1"/>
    <property type="match status" value="1"/>
</dbReference>
<organism evidence="8 9">
    <name type="scientific">Sediminitomix flava</name>
    <dbReference type="NCBI Taxonomy" id="379075"/>
    <lineage>
        <taxon>Bacteria</taxon>
        <taxon>Pseudomonadati</taxon>
        <taxon>Bacteroidota</taxon>
        <taxon>Cytophagia</taxon>
        <taxon>Cytophagales</taxon>
        <taxon>Flammeovirgaceae</taxon>
        <taxon>Sediminitomix</taxon>
    </lineage>
</organism>
<keyword evidence="5 6" id="KW-0472">Membrane</keyword>
<feature type="transmembrane region" description="Helical" evidence="6">
    <location>
        <begin position="148"/>
        <end position="169"/>
    </location>
</feature>
<evidence type="ECO:0000256" key="5">
    <source>
        <dbReference type="ARBA" id="ARBA00023136"/>
    </source>
</evidence>
<keyword evidence="3 6" id="KW-0812">Transmembrane</keyword>
<evidence type="ECO:0000259" key="7">
    <source>
        <dbReference type="PROSITE" id="PS50850"/>
    </source>
</evidence>
<keyword evidence="9" id="KW-1185">Reference proteome</keyword>
<feature type="transmembrane region" description="Helical" evidence="6">
    <location>
        <begin position="265"/>
        <end position="283"/>
    </location>
</feature>
<dbReference type="PROSITE" id="PS50850">
    <property type="entry name" value="MFS"/>
    <property type="match status" value="1"/>
</dbReference>
<sequence>MNKSYRSILIIITALFFMWGFLTCMNDILIPYLKDLFDLKYWQAMLVQFAFFGAYFIGSLLYFILSLRIGDPINKIGYQNGIVIGLVMSSIGCFLFYPAAQFEMYGFFLSALFILGLGFTMLQIAANPYVSILGPSETASSRLNMSQAFNSLGTTIAPILGGYLIFDLFFTETTTGDAVKIPYLVFGGMFLVMAIIFKLIKLPNFVNDSEIVKGVGALRFPNLSLGTFAIFAYVGGEVAIGSFLINFIGLEEIMGLEEATAKNYLAYYWGGSMIGRFSGAISLSEMSNGKKYLSMLFAATFSFLLIFSIADISFDIVLPYIGIIALNFIAFVIGKSVAGRTLAIFAFVSVVLISVAMFTSGSFAMWALIGVGIFNSIMWPNIFTLGIKGLGKYTGQGSSLLVMAILGGALIPLVQGFIADIIGVQMSFIVPVVCYLYILFYGFYCSRLKFEEKEEEKQAVGVMH</sequence>
<dbReference type="EMBL" id="QGDO01000003">
    <property type="protein sequence ID" value="PWJ41937.1"/>
    <property type="molecule type" value="Genomic_DNA"/>
</dbReference>
<accession>A0A315ZX79</accession>
<evidence type="ECO:0000313" key="9">
    <source>
        <dbReference type="Proteomes" id="UP000245535"/>
    </source>
</evidence>
<dbReference type="Proteomes" id="UP000245535">
    <property type="component" value="Unassembled WGS sequence"/>
</dbReference>
<comment type="subcellular location">
    <subcellularLocation>
        <location evidence="1">Cell inner membrane</location>
        <topology evidence="1">Multi-pass membrane protein</topology>
    </subcellularLocation>
</comment>
<evidence type="ECO:0000313" key="8">
    <source>
        <dbReference type="EMBL" id="PWJ41937.1"/>
    </source>
</evidence>
<dbReference type="CDD" id="cd17394">
    <property type="entry name" value="MFS_FucP_like"/>
    <property type="match status" value="1"/>
</dbReference>
<proteinExistence type="predicted"/>
<gene>
    <name evidence="8" type="ORF">BC781_103187</name>
</gene>
<comment type="caution">
    <text evidence="8">The sequence shown here is derived from an EMBL/GenBank/DDBJ whole genome shotgun (WGS) entry which is preliminary data.</text>
</comment>
<keyword evidence="4 6" id="KW-1133">Transmembrane helix</keyword>
<dbReference type="InterPro" id="IPR050375">
    <property type="entry name" value="MFS_TsgA-like"/>
</dbReference>
<dbReference type="RefSeq" id="WP_109618418.1">
    <property type="nucleotide sequence ID" value="NZ_QGDO01000003.1"/>
</dbReference>
<evidence type="ECO:0000256" key="3">
    <source>
        <dbReference type="ARBA" id="ARBA00022692"/>
    </source>
</evidence>
<feature type="transmembrane region" description="Helical" evidence="6">
    <location>
        <begin position="341"/>
        <end position="358"/>
    </location>
</feature>
<reference evidence="8 9" key="1">
    <citation type="submission" date="2018-03" db="EMBL/GenBank/DDBJ databases">
        <title>Genomic Encyclopedia of Archaeal and Bacterial Type Strains, Phase II (KMG-II): from individual species to whole genera.</title>
        <authorList>
            <person name="Goeker M."/>
        </authorList>
    </citation>
    <scope>NUCLEOTIDE SEQUENCE [LARGE SCALE GENOMIC DNA]</scope>
    <source>
        <strain evidence="8 9">DSM 28229</strain>
    </source>
</reference>
<evidence type="ECO:0000256" key="2">
    <source>
        <dbReference type="ARBA" id="ARBA00022475"/>
    </source>
</evidence>
<name>A0A315ZX79_SEDFL</name>
<dbReference type="SUPFAM" id="SSF103473">
    <property type="entry name" value="MFS general substrate transporter"/>
    <property type="match status" value="2"/>
</dbReference>
<keyword evidence="2" id="KW-1003">Cell membrane</keyword>
<evidence type="ECO:0000256" key="6">
    <source>
        <dbReference type="SAM" id="Phobius"/>
    </source>
</evidence>
<feature type="transmembrane region" description="Helical" evidence="6">
    <location>
        <begin position="7"/>
        <end position="29"/>
    </location>
</feature>
<feature type="transmembrane region" description="Helical" evidence="6">
    <location>
        <begin position="181"/>
        <end position="200"/>
    </location>
</feature>
<dbReference type="AlphaFoldDB" id="A0A315ZX79"/>
<feature type="transmembrane region" description="Helical" evidence="6">
    <location>
        <begin position="364"/>
        <end position="387"/>
    </location>
</feature>